<feature type="non-terminal residue" evidence="2">
    <location>
        <position position="123"/>
    </location>
</feature>
<protein>
    <recommendedName>
        <fullName evidence="1">TolB N-terminal domain-containing protein</fullName>
    </recommendedName>
</protein>
<accession>A0A383BWN6</accession>
<sequence length="123" mass="13962">MLRQRWTLLILLFLAGLLPSNVSAVVTIQITGGIEAGMPIAVVPFEWRGQGEPPVDFRDIVAADLHRSGRFDILPVEDFLSRPSDDREVRYKDWRLIKAEALVVGRIEALGADRFEVRFQLFD</sequence>
<dbReference type="SUPFAM" id="SSF52964">
    <property type="entry name" value="TolB, N-terminal domain"/>
    <property type="match status" value="1"/>
</dbReference>
<evidence type="ECO:0000313" key="2">
    <source>
        <dbReference type="EMBL" id="SVE24322.1"/>
    </source>
</evidence>
<dbReference type="Gene3D" id="3.40.50.10070">
    <property type="entry name" value="TolB, N-terminal domain"/>
    <property type="match status" value="1"/>
</dbReference>
<name>A0A383BWN6_9ZZZZ</name>
<dbReference type="InterPro" id="IPR007195">
    <property type="entry name" value="TolB_N"/>
</dbReference>
<reference evidence="2" key="1">
    <citation type="submission" date="2018-05" db="EMBL/GenBank/DDBJ databases">
        <authorList>
            <person name="Lanie J.A."/>
            <person name="Ng W.-L."/>
            <person name="Kazmierczak K.M."/>
            <person name="Andrzejewski T.M."/>
            <person name="Davidsen T.M."/>
            <person name="Wayne K.J."/>
            <person name="Tettelin H."/>
            <person name="Glass J.I."/>
            <person name="Rusch D."/>
            <person name="Podicherti R."/>
            <person name="Tsui H.-C.T."/>
            <person name="Winkler M.E."/>
        </authorList>
    </citation>
    <scope>NUCLEOTIDE SEQUENCE</scope>
</reference>
<dbReference type="EMBL" id="UINC01203865">
    <property type="protein sequence ID" value="SVE24322.1"/>
    <property type="molecule type" value="Genomic_DNA"/>
</dbReference>
<dbReference type="GO" id="GO:0042597">
    <property type="term" value="C:periplasmic space"/>
    <property type="evidence" value="ECO:0007669"/>
    <property type="project" value="InterPro"/>
</dbReference>
<proteinExistence type="predicted"/>
<dbReference type="AlphaFoldDB" id="A0A383BWN6"/>
<gene>
    <name evidence="2" type="ORF">METZ01_LOCUS477176</name>
</gene>
<dbReference type="GO" id="GO:0015031">
    <property type="term" value="P:protein transport"/>
    <property type="evidence" value="ECO:0007669"/>
    <property type="project" value="InterPro"/>
</dbReference>
<dbReference type="Pfam" id="PF04052">
    <property type="entry name" value="TolB_N"/>
    <property type="match status" value="1"/>
</dbReference>
<feature type="domain" description="TolB N-terminal" evidence="1">
    <location>
        <begin position="27"/>
        <end position="123"/>
    </location>
</feature>
<organism evidence="2">
    <name type="scientific">marine metagenome</name>
    <dbReference type="NCBI Taxonomy" id="408172"/>
    <lineage>
        <taxon>unclassified sequences</taxon>
        <taxon>metagenomes</taxon>
        <taxon>ecological metagenomes</taxon>
    </lineage>
</organism>
<evidence type="ECO:0000259" key="1">
    <source>
        <dbReference type="Pfam" id="PF04052"/>
    </source>
</evidence>